<keyword evidence="3" id="KW-0853">WD repeat</keyword>
<dbReference type="STRING" id="5865.A7AQ71"/>
<dbReference type="GeneID" id="5480533"/>
<dbReference type="GO" id="GO:0034388">
    <property type="term" value="C:Pwp2p-containing subcomplex of 90S preribosome"/>
    <property type="evidence" value="ECO:0007669"/>
    <property type="project" value="TreeGrafter"/>
</dbReference>
<evidence type="ECO:0000256" key="3">
    <source>
        <dbReference type="ARBA" id="ARBA00022574"/>
    </source>
</evidence>
<comment type="caution">
    <text evidence="6">The sequence shown here is derived from an EMBL/GenBank/DDBJ whole genome shotgun (WGS) entry which is preliminary data.</text>
</comment>
<dbReference type="PANTHER" id="PTHR18359:SF0">
    <property type="entry name" value="U3 SMALL NUCLEOLAR RNA-ASSOCIATED PROTEIN 18 HOMOLOG"/>
    <property type="match status" value="1"/>
</dbReference>
<evidence type="ECO:0000256" key="4">
    <source>
        <dbReference type="ARBA" id="ARBA00022737"/>
    </source>
</evidence>
<dbReference type="InterPro" id="IPR045161">
    <property type="entry name" value="Utp18"/>
</dbReference>
<protein>
    <submittedName>
        <fullName evidence="6">Uncharacterized protein</fullName>
    </submittedName>
</protein>
<evidence type="ECO:0000256" key="2">
    <source>
        <dbReference type="ARBA" id="ARBA00022552"/>
    </source>
</evidence>
<name>A7AQ71_BABBO</name>
<dbReference type="GO" id="GO:0006364">
    <property type="term" value="P:rRNA processing"/>
    <property type="evidence" value="ECO:0007669"/>
    <property type="project" value="UniProtKB-KW"/>
</dbReference>
<keyword evidence="7" id="KW-1185">Reference proteome</keyword>
<keyword evidence="5" id="KW-0539">Nucleus</keyword>
<dbReference type="SUPFAM" id="SSF50978">
    <property type="entry name" value="WD40 repeat-like"/>
    <property type="match status" value="1"/>
</dbReference>
<keyword evidence="4" id="KW-0677">Repeat</keyword>
<dbReference type="eggNOG" id="KOG2055">
    <property type="taxonomic scope" value="Eukaryota"/>
</dbReference>
<dbReference type="Gene3D" id="2.130.10.10">
    <property type="entry name" value="YVTN repeat-like/Quinoprotein amine dehydrogenase"/>
    <property type="match status" value="1"/>
</dbReference>
<dbReference type="InterPro" id="IPR036322">
    <property type="entry name" value="WD40_repeat_dom_sf"/>
</dbReference>
<organism evidence="6 7">
    <name type="scientific">Babesia bovis</name>
    <dbReference type="NCBI Taxonomy" id="5865"/>
    <lineage>
        <taxon>Eukaryota</taxon>
        <taxon>Sar</taxon>
        <taxon>Alveolata</taxon>
        <taxon>Apicomplexa</taxon>
        <taxon>Aconoidasida</taxon>
        <taxon>Piroplasmida</taxon>
        <taxon>Babesiidae</taxon>
        <taxon>Babesia</taxon>
    </lineage>
</organism>
<dbReference type="VEuPathDB" id="PiroplasmaDB:BBOV_III011530"/>
<accession>A7AQ71</accession>
<dbReference type="InterPro" id="IPR015943">
    <property type="entry name" value="WD40/YVTN_repeat-like_dom_sf"/>
</dbReference>
<sequence>MSPTVSAEFASNAYLAVGSRMGFLNRYPVLHSEDSTRSSIIHQSLLKTYGNLSTGITSICHDNKGIFIAYASDQQRNALRIIHNPSGQVVSNWPVETINLGRVTSVAFAPRSSTLAVGNRSGRVQLFGILTC</sequence>
<dbReference type="PANTHER" id="PTHR18359">
    <property type="entry name" value="WD-REPEAT PROTEIN-RELATED"/>
    <property type="match status" value="1"/>
</dbReference>
<comment type="subcellular location">
    <subcellularLocation>
        <location evidence="1">Nucleus</location>
        <location evidence="1">Nucleolus</location>
    </subcellularLocation>
</comment>
<dbReference type="GO" id="GO:0032040">
    <property type="term" value="C:small-subunit processome"/>
    <property type="evidence" value="ECO:0007669"/>
    <property type="project" value="TreeGrafter"/>
</dbReference>
<evidence type="ECO:0000256" key="1">
    <source>
        <dbReference type="ARBA" id="ARBA00004604"/>
    </source>
</evidence>
<dbReference type="InParanoid" id="A7AQ71"/>
<reference evidence="6 7" key="1">
    <citation type="journal article" date="2007" name="PLoS Pathog.">
        <title>Genome sequence of Babesia bovis and comparative analysis of apicomplexan hemoprotozoa.</title>
        <authorList>
            <person name="Brayton K.A."/>
            <person name="Lau A.O.T."/>
            <person name="Herndon D.R."/>
            <person name="Hannick L."/>
            <person name="Kappmeyer L.S."/>
            <person name="Berens S.J."/>
            <person name="Bidwell S.L."/>
            <person name="Brown W.C."/>
            <person name="Crabtree J."/>
            <person name="Fadrosh D."/>
            <person name="Feldblum T."/>
            <person name="Forberger H.A."/>
            <person name="Haas B.J."/>
            <person name="Howell J.M."/>
            <person name="Khouri H."/>
            <person name="Koo H."/>
            <person name="Mann D.J."/>
            <person name="Norimine J."/>
            <person name="Paulsen I.T."/>
            <person name="Radune D."/>
            <person name="Ren Q."/>
            <person name="Smith R.K. Jr."/>
            <person name="Suarez C.E."/>
            <person name="White O."/>
            <person name="Wortman J.R."/>
            <person name="Knowles D.P. Jr."/>
            <person name="McElwain T.F."/>
            <person name="Nene V.M."/>
        </authorList>
    </citation>
    <scope>NUCLEOTIDE SEQUENCE [LARGE SCALE GENOMIC DNA]</scope>
    <source>
        <strain evidence="6">T2Bo</strain>
    </source>
</reference>
<proteinExistence type="predicted"/>
<gene>
    <name evidence="6" type="ORF">BBOV_III011530</name>
</gene>
<evidence type="ECO:0000313" key="7">
    <source>
        <dbReference type="Proteomes" id="UP000002173"/>
    </source>
</evidence>
<dbReference type="Proteomes" id="UP000002173">
    <property type="component" value="Chromosome 3"/>
</dbReference>
<evidence type="ECO:0000256" key="5">
    <source>
        <dbReference type="ARBA" id="ARBA00023242"/>
    </source>
</evidence>
<keyword evidence="2" id="KW-0698">rRNA processing</keyword>
<dbReference type="EMBL" id="AAXT01000001">
    <property type="protein sequence ID" value="EDO08705.1"/>
    <property type="molecule type" value="Genomic_DNA"/>
</dbReference>
<evidence type="ECO:0000313" key="6">
    <source>
        <dbReference type="EMBL" id="EDO08705.1"/>
    </source>
</evidence>
<dbReference type="AlphaFoldDB" id="A7AQ71"/>
<dbReference type="KEGG" id="bbo:BBOV_III011530"/>